<dbReference type="EMBL" id="BSOJ01000002">
    <property type="protein sequence ID" value="GLR25044.1"/>
    <property type="molecule type" value="Genomic_DNA"/>
</dbReference>
<accession>A0ABQ5YKI2</accession>
<dbReference type="RefSeq" id="WP_284279341.1">
    <property type="nucleotide sequence ID" value="NZ_BSOJ01000002.1"/>
</dbReference>
<dbReference type="SUPFAM" id="SSF54001">
    <property type="entry name" value="Cysteine proteinases"/>
    <property type="match status" value="1"/>
</dbReference>
<dbReference type="InterPro" id="IPR013589">
    <property type="entry name" value="Bac_transglu_N"/>
</dbReference>
<comment type="caution">
    <text evidence="2">The sequence shown here is derived from an EMBL/GenBank/DDBJ whole genome shotgun (WGS) entry which is preliminary data.</text>
</comment>
<evidence type="ECO:0000313" key="3">
    <source>
        <dbReference type="Proteomes" id="UP001156664"/>
    </source>
</evidence>
<name>A0ABQ5YKI2_9BURK</name>
<dbReference type="Pfam" id="PF08379">
    <property type="entry name" value="Bact_transglu_N"/>
    <property type="match status" value="1"/>
</dbReference>
<feature type="domain" description="Transglutaminase-like" evidence="1">
    <location>
        <begin position="194"/>
        <end position="265"/>
    </location>
</feature>
<evidence type="ECO:0000259" key="1">
    <source>
        <dbReference type="SMART" id="SM00460"/>
    </source>
</evidence>
<gene>
    <name evidence="2" type="ORF">GCM10007875_01310</name>
</gene>
<dbReference type="PANTHER" id="PTHR33490">
    <property type="entry name" value="BLR5614 PROTEIN-RELATED"/>
    <property type="match status" value="1"/>
</dbReference>
<proteinExistence type="predicted"/>
<dbReference type="Gene3D" id="3.10.620.30">
    <property type="match status" value="1"/>
</dbReference>
<dbReference type="InterPro" id="IPR002931">
    <property type="entry name" value="Transglutaminase-like"/>
</dbReference>
<dbReference type="InterPro" id="IPR038765">
    <property type="entry name" value="Papain-like_cys_pep_sf"/>
</dbReference>
<organism evidence="2 3">
    <name type="scientific">Limnobacter litoralis</name>
    <dbReference type="NCBI Taxonomy" id="481366"/>
    <lineage>
        <taxon>Bacteria</taxon>
        <taxon>Pseudomonadati</taxon>
        <taxon>Pseudomonadota</taxon>
        <taxon>Betaproteobacteria</taxon>
        <taxon>Burkholderiales</taxon>
        <taxon>Burkholderiaceae</taxon>
        <taxon>Limnobacter</taxon>
    </lineage>
</organism>
<keyword evidence="3" id="KW-1185">Reference proteome</keyword>
<reference evidence="3" key="1">
    <citation type="journal article" date="2019" name="Int. J. Syst. Evol. Microbiol.">
        <title>The Global Catalogue of Microorganisms (GCM) 10K type strain sequencing project: providing services to taxonomists for standard genome sequencing and annotation.</title>
        <authorList>
            <consortium name="The Broad Institute Genomics Platform"/>
            <consortium name="The Broad Institute Genome Sequencing Center for Infectious Disease"/>
            <person name="Wu L."/>
            <person name="Ma J."/>
        </authorList>
    </citation>
    <scope>NUCLEOTIDE SEQUENCE [LARGE SCALE GENOMIC DNA]</scope>
    <source>
        <strain evidence="3">NBRC 105857</strain>
    </source>
</reference>
<evidence type="ECO:0000313" key="2">
    <source>
        <dbReference type="EMBL" id="GLR25044.1"/>
    </source>
</evidence>
<protein>
    <submittedName>
        <fullName evidence="2">Transglutaminase</fullName>
    </submittedName>
</protein>
<sequence>MNHDSSQIREVSHETRYEYDSPAECSQQICILQPQEGPTMAQGLLRKGQRLLDYKLQIQPNPSMVQTSCDSFGNVVHHFEMNYPHDSLSVMSRSQVEVSPMLYNGPLDDLASPSWFALSQSMNYLAGQAAALESQFRFESRHVPILNALRDYSMLDFWPDRPVVQAAYALMQRIHREFTYESGSTSIDTPILTVMDTRKGVCQDFAHVMLGVLRAIGLSARYVSGYMLTDPPPGQPKLMGADASHAWVSLWCGAEIGWVDFDPTNNQLPDTRYVTVAVGRDYADVPPIRGVVHGGGTAKLSVAVTVF</sequence>
<dbReference type="SMART" id="SM00460">
    <property type="entry name" value="TGc"/>
    <property type="match status" value="1"/>
</dbReference>
<dbReference type="Proteomes" id="UP001156664">
    <property type="component" value="Unassembled WGS sequence"/>
</dbReference>
<dbReference type="Pfam" id="PF01841">
    <property type="entry name" value="Transglut_core"/>
    <property type="match status" value="1"/>
</dbReference>
<dbReference type="PANTHER" id="PTHR33490:SF7">
    <property type="entry name" value="BLR2979 PROTEIN"/>
    <property type="match status" value="1"/>
</dbReference>